<feature type="region of interest" description="Disordered" evidence="1">
    <location>
        <begin position="49"/>
        <end position="135"/>
    </location>
</feature>
<dbReference type="RefSeq" id="XP_002426296.1">
    <property type="nucleotide sequence ID" value="XM_002426251.1"/>
</dbReference>
<dbReference type="InParanoid" id="E0VJK2"/>
<organism>
    <name type="scientific">Pediculus humanus subsp. corporis</name>
    <name type="common">Body louse</name>
    <dbReference type="NCBI Taxonomy" id="121224"/>
    <lineage>
        <taxon>Eukaryota</taxon>
        <taxon>Metazoa</taxon>
        <taxon>Ecdysozoa</taxon>
        <taxon>Arthropoda</taxon>
        <taxon>Hexapoda</taxon>
        <taxon>Insecta</taxon>
        <taxon>Pterygota</taxon>
        <taxon>Neoptera</taxon>
        <taxon>Paraneoptera</taxon>
        <taxon>Psocodea</taxon>
        <taxon>Troctomorpha</taxon>
        <taxon>Phthiraptera</taxon>
        <taxon>Anoplura</taxon>
        <taxon>Pediculidae</taxon>
        <taxon>Pediculus</taxon>
    </lineage>
</organism>
<evidence type="ECO:0000313" key="4">
    <source>
        <dbReference type="EnsemblMetazoa" id="PHUM247120-PA"/>
    </source>
</evidence>
<dbReference type="VEuPathDB" id="VectorBase:PHUM247120"/>
<dbReference type="HOGENOM" id="CLU_1888262_0_0_1"/>
<reference evidence="3" key="2">
    <citation type="submission" date="2007-04" db="EMBL/GenBank/DDBJ databases">
        <title>The genome of the human body louse.</title>
        <authorList>
            <consortium name="The Human Body Louse Genome Consortium"/>
            <person name="Kirkness E."/>
            <person name="Walenz B."/>
            <person name="Hass B."/>
            <person name="Bruggner R."/>
            <person name="Strausberg R."/>
        </authorList>
    </citation>
    <scope>NUCLEOTIDE SEQUENCE</scope>
    <source>
        <strain evidence="3">USDA</strain>
    </source>
</reference>
<reference evidence="4" key="3">
    <citation type="submission" date="2020-05" db="UniProtKB">
        <authorList>
            <consortium name="EnsemblMetazoa"/>
        </authorList>
    </citation>
    <scope>IDENTIFICATION</scope>
    <source>
        <strain evidence="4">USDA</strain>
    </source>
</reference>
<dbReference type="GeneID" id="8230832"/>
<evidence type="ECO:0000313" key="3">
    <source>
        <dbReference type="EMBL" id="EEB13558.1"/>
    </source>
</evidence>
<evidence type="ECO:0000256" key="2">
    <source>
        <dbReference type="SAM" id="Phobius"/>
    </source>
</evidence>
<feature type="transmembrane region" description="Helical" evidence="2">
    <location>
        <begin position="6"/>
        <end position="23"/>
    </location>
</feature>
<feature type="compositionally biased region" description="Polar residues" evidence="1">
    <location>
        <begin position="113"/>
        <end position="129"/>
    </location>
</feature>
<dbReference type="Proteomes" id="UP000009046">
    <property type="component" value="Unassembled WGS sequence"/>
</dbReference>
<accession>E0VJK2</accession>
<proteinExistence type="predicted"/>
<dbReference type="CTD" id="8230832"/>
<dbReference type="EnsemblMetazoa" id="PHUM247120-RA">
    <property type="protein sequence ID" value="PHUM247120-PA"/>
    <property type="gene ID" value="PHUM247120"/>
</dbReference>
<evidence type="ECO:0000256" key="1">
    <source>
        <dbReference type="SAM" id="MobiDB-lite"/>
    </source>
</evidence>
<gene>
    <name evidence="4" type="primary">8230832</name>
    <name evidence="3" type="ORF">Phum_PHUM247120</name>
</gene>
<feature type="compositionally biased region" description="Polar residues" evidence="1">
    <location>
        <begin position="52"/>
        <end position="64"/>
    </location>
</feature>
<dbReference type="KEGG" id="phu:Phum_PHUM247120"/>
<dbReference type="EMBL" id="AAZO01002862">
    <property type="status" value="NOT_ANNOTATED_CDS"/>
    <property type="molecule type" value="Genomic_DNA"/>
</dbReference>
<keyword evidence="5" id="KW-1185">Reference proteome</keyword>
<protein>
    <submittedName>
        <fullName evidence="3 4">Uncharacterized protein</fullName>
    </submittedName>
</protein>
<name>E0VJK2_PEDHC</name>
<keyword evidence="2" id="KW-0472">Membrane</keyword>
<sequence>MIRGRYLQFFFAVAAAVVVVVVVEEFHDRKKKKQQEIISNDYYFTLLKEDPITTQPTSGKSPPGTQEDDLDQPLGEFEVGGGSGDVGKEPAVMAQPQPSGTSTNPFVMPAPTANETTTLNFQDTTTYTPGTGEEK</sequence>
<reference evidence="3" key="1">
    <citation type="submission" date="2007-04" db="EMBL/GenBank/DDBJ databases">
        <title>Annotation of Pediculus humanus corporis strain USDA.</title>
        <authorList>
            <person name="Kirkness E."/>
            <person name="Hannick L."/>
            <person name="Hass B."/>
            <person name="Bruggner R."/>
            <person name="Lawson D."/>
            <person name="Bidwell S."/>
            <person name="Joardar V."/>
            <person name="Caler E."/>
            <person name="Walenz B."/>
            <person name="Inman J."/>
            <person name="Schobel S."/>
            <person name="Galinsky K."/>
            <person name="Amedeo P."/>
            <person name="Strausberg R."/>
        </authorList>
    </citation>
    <scope>NUCLEOTIDE SEQUENCE</scope>
    <source>
        <strain evidence="3">USDA</strain>
    </source>
</reference>
<evidence type="ECO:0000313" key="5">
    <source>
        <dbReference type="Proteomes" id="UP000009046"/>
    </source>
</evidence>
<dbReference type="EMBL" id="DS235225">
    <property type="protein sequence ID" value="EEB13558.1"/>
    <property type="molecule type" value="Genomic_DNA"/>
</dbReference>
<dbReference type="AlphaFoldDB" id="E0VJK2"/>
<feature type="compositionally biased region" description="Polar residues" evidence="1">
    <location>
        <begin position="96"/>
        <end position="105"/>
    </location>
</feature>
<keyword evidence="2" id="KW-0812">Transmembrane</keyword>
<keyword evidence="2" id="KW-1133">Transmembrane helix</keyword>